<comment type="cofactor">
    <cofactor evidence="10">
        <name>Mg(2+)</name>
        <dbReference type="ChEBI" id="CHEBI:18420"/>
    </cofactor>
    <text evidence="10">Requires a divalent cation, most likely magnesium in vivo, as an electrophilic catalyst to aid phosphoryl group transfer. It is the chelate of the metal and the nucleotide that is the actual substrate.</text>
</comment>
<keyword evidence="6 10" id="KW-0067">ATP-binding</keyword>
<comment type="similarity">
    <text evidence="10">Belongs to the carbohydrate kinase PfkB family. Ribokinase subfamily.</text>
</comment>
<dbReference type="GO" id="GO:0005829">
    <property type="term" value="C:cytosol"/>
    <property type="evidence" value="ECO:0007669"/>
    <property type="project" value="TreeGrafter"/>
</dbReference>
<dbReference type="EC" id="2.7.1.15" evidence="10"/>
<keyword evidence="4 10" id="KW-0547">Nucleotide-binding</keyword>
<feature type="binding site" evidence="10">
    <location>
        <begin position="253"/>
        <end position="254"/>
    </location>
    <ligand>
        <name>ATP</name>
        <dbReference type="ChEBI" id="CHEBI:30616"/>
    </ligand>
</feature>
<keyword evidence="8 10" id="KW-0630">Potassium</keyword>
<dbReference type="GO" id="GO:0005634">
    <property type="term" value="C:nucleus"/>
    <property type="evidence" value="ECO:0007669"/>
    <property type="project" value="UniProtKB-SubCell"/>
</dbReference>
<feature type="binding site" evidence="10">
    <location>
        <position position="184"/>
    </location>
    <ligand>
        <name>ATP</name>
        <dbReference type="ChEBI" id="CHEBI:30616"/>
    </ligand>
</feature>
<dbReference type="GO" id="GO:0004747">
    <property type="term" value="F:ribokinase activity"/>
    <property type="evidence" value="ECO:0007669"/>
    <property type="project" value="UniProtKB-UniRule"/>
</dbReference>
<dbReference type="PANTHER" id="PTHR10584:SF166">
    <property type="entry name" value="RIBOKINASE"/>
    <property type="match status" value="1"/>
</dbReference>
<proteinExistence type="inferred from homology"/>
<dbReference type="Proteomes" id="UP001353858">
    <property type="component" value="Unassembled WGS sequence"/>
</dbReference>
<evidence type="ECO:0000256" key="1">
    <source>
        <dbReference type="ARBA" id="ARBA00022490"/>
    </source>
</evidence>
<evidence type="ECO:0000256" key="7">
    <source>
        <dbReference type="ARBA" id="ARBA00022842"/>
    </source>
</evidence>
<feature type="binding site" evidence="10">
    <location>
        <position position="254"/>
    </location>
    <ligand>
        <name>substrate</name>
    </ligand>
</feature>
<evidence type="ECO:0000256" key="8">
    <source>
        <dbReference type="ARBA" id="ARBA00022958"/>
    </source>
</evidence>
<dbReference type="NCBIfam" id="TIGR02152">
    <property type="entry name" value="D_ribokin_bact"/>
    <property type="match status" value="1"/>
</dbReference>
<evidence type="ECO:0000256" key="5">
    <source>
        <dbReference type="ARBA" id="ARBA00022777"/>
    </source>
</evidence>
<dbReference type="SUPFAM" id="SSF53613">
    <property type="entry name" value="Ribokinase-like"/>
    <property type="match status" value="1"/>
</dbReference>
<keyword evidence="1 10" id="KW-0963">Cytoplasm</keyword>
<dbReference type="GO" id="GO:0046872">
    <property type="term" value="F:metal ion binding"/>
    <property type="evidence" value="ECO:0007669"/>
    <property type="project" value="UniProtKB-KW"/>
</dbReference>
<keyword evidence="5 10" id="KW-0418">Kinase</keyword>
<evidence type="ECO:0000256" key="10">
    <source>
        <dbReference type="HAMAP-Rule" id="MF_03215"/>
    </source>
</evidence>
<feature type="binding site" evidence="10">
    <location>
        <begin position="41"/>
        <end position="45"/>
    </location>
    <ligand>
        <name>substrate</name>
    </ligand>
</feature>
<dbReference type="InterPro" id="IPR029056">
    <property type="entry name" value="Ribokinase-like"/>
</dbReference>
<dbReference type="GO" id="GO:0005524">
    <property type="term" value="F:ATP binding"/>
    <property type="evidence" value="ECO:0007669"/>
    <property type="project" value="UniProtKB-UniRule"/>
</dbReference>
<evidence type="ECO:0000256" key="9">
    <source>
        <dbReference type="ARBA" id="ARBA00023277"/>
    </source>
</evidence>
<feature type="binding site" evidence="10">
    <location>
        <begin position="220"/>
        <end position="225"/>
    </location>
    <ligand>
        <name>ATP</name>
        <dbReference type="ChEBI" id="CHEBI:30616"/>
    </ligand>
</feature>
<comment type="catalytic activity">
    <reaction evidence="10">
        <text>D-ribose + ATP = D-ribose 5-phosphate + ADP + H(+)</text>
        <dbReference type="Rhea" id="RHEA:13697"/>
        <dbReference type="ChEBI" id="CHEBI:15378"/>
        <dbReference type="ChEBI" id="CHEBI:30616"/>
        <dbReference type="ChEBI" id="CHEBI:47013"/>
        <dbReference type="ChEBI" id="CHEBI:78346"/>
        <dbReference type="ChEBI" id="CHEBI:456216"/>
        <dbReference type="EC" id="2.7.1.15"/>
    </reaction>
</comment>
<feature type="binding site" evidence="10">
    <location>
        <begin position="13"/>
        <end position="15"/>
    </location>
    <ligand>
        <name>substrate</name>
    </ligand>
</feature>
<comment type="subunit">
    <text evidence="10">Homodimer.</text>
</comment>
<evidence type="ECO:0000256" key="4">
    <source>
        <dbReference type="ARBA" id="ARBA00022741"/>
    </source>
</evidence>
<feature type="binding site" evidence="10">
    <location>
        <position position="142"/>
    </location>
    <ligand>
        <name>substrate</name>
    </ligand>
</feature>
<dbReference type="AlphaFoldDB" id="A0AAN7P0Q1"/>
<gene>
    <name evidence="12" type="ORF">RN001_013884</name>
</gene>
<dbReference type="PRINTS" id="PR00990">
    <property type="entry name" value="RIBOKINASE"/>
</dbReference>
<comment type="caution">
    <text evidence="12">The sequence shown here is derived from an EMBL/GenBank/DDBJ whole genome shotgun (WGS) entry which is preliminary data.</text>
</comment>
<evidence type="ECO:0000256" key="3">
    <source>
        <dbReference type="ARBA" id="ARBA00022723"/>
    </source>
</evidence>
<feature type="binding site" evidence="10">
    <location>
        <position position="289"/>
    </location>
    <ligand>
        <name>K(+)</name>
        <dbReference type="ChEBI" id="CHEBI:29103"/>
    </ligand>
</feature>
<dbReference type="CDD" id="cd01174">
    <property type="entry name" value="ribokinase"/>
    <property type="match status" value="1"/>
</dbReference>
<dbReference type="InterPro" id="IPR002139">
    <property type="entry name" value="Ribo/fructo_kinase"/>
</dbReference>
<accession>A0AAN7P0Q1</accession>
<evidence type="ECO:0000256" key="2">
    <source>
        <dbReference type="ARBA" id="ARBA00022679"/>
    </source>
</evidence>
<reference evidence="13" key="1">
    <citation type="submission" date="2023-01" db="EMBL/GenBank/DDBJ databases">
        <title>Key to firefly adult light organ development and bioluminescence: homeobox transcription factors regulate luciferase expression and transportation to peroxisome.</title>
        <authorList>
            <person name="Fu X."/>
        </authorList>
    </citation>
    <scope>NUCLEOTIDE SEQUENCE [LARGE SCALE GENOMIC DNA]</scope>
</reference>
<feature type="binding site" evidence="10">
    <location>
        <position position="250"/>
    </location>
    <ligand>
        <name>K(+)</name>
        <dbReference type="ChEBI" id="CHEBI:29103"/>
    </ligand>
</feature>
<dbReference type="Gene3D" id="3.40.1190.20">
    <property type="match status" value="1"/>
</dbReference>
<evidence type="ECO:0000313" key="12">
    <source>
        <dbReference type="EMBL" id="KAK4874524.1"/>
    </source>
</evidence>
<protein>
    <recommendedName>
        <fullName evidence="10">Ribokinase</fullName>
        <shortName evidence="10">RK</shortName>
        <ecNumber evidence="10">2.7.1.15</ecNumber>
    </recommendedName>
</protein>
<feature type="active site" description="Proton acceptor" evidence="10">
    <location>
        <position position="254"/>
    </location>
</feature>
<dbReference type="GO" id="GO:0019303">
    <property type="term" value="P:D-ribose catabolic process"/>
    <property type="evidence" value="ECO:0007669"/>
    <property type="project" value="UniProtKB-UniRule"/>
</dbReference>
<feature type="binding site" evidence="10">
    <location>
        <position position="248"/>
    </location>
    <ligand>
        <name>K(+)</name>
        <dbReference type="ChEBI" id="CHEBI:29103"/>
    </ligand>
</feature>
<dbReference type="HAMAP" id="MF_01987">
    <property type="entry name" value="Ribokinase"/>
    <property type="match status" value="1"/>
</dbReference>
<feature type="binding site" evidence="10">
    <location>
        <position position="280"/>
    </location>
    <ligand>
        <name>ATP</name>
        <dbReference type="ChEBI" id="CHEBI:30616"/>
    </ligand>
</feature>
<dbReference type="Pfam" id="PF00294">
    <property type="entry name" value="PfkB"/>
    <property type="match status" value="1"/>
</dbReference>
<sequence length="307" mass="32179">MEANSIVVVGSCMIDFTSYCDRLPKEGETIHGTEFKTAFGGKGGNQCVAAAKLGGNTIFVAKVGSDSWGVQYVENLKSLKVNSKFVQVTPDSTTGIAQINVASSGANQIVIIAGANKFLNEQDVENARDVITKADVVVCQLETSPEVAVKTLELCKGTSILNGAPALSACDSKLFTLPTIFCVNESEASVFINNPVHCLKDAENAIAILLSKGCNTVIITMGSEGSLLASKSSPVPKHIPTKSVNCIDSTGAGDAFIGSLAYLIANKKEYSLEKCVQIANYVAADSVTRIGTQASFPGPEILGHCTF</sequence>
<dbReference type="FunFam" id="3.40.1190.20:FF:000010">
    <property type="entry name" value="Ribokinase"/>
    <property type="match status" value="1"/>
</dbReference>
<evidence type="ECO:0000256" key="6">
    <source>
        <dbReference type="ARBA" id="ARBA00022840"/>
    </source>
</evidence>
<dbReference type="PANTHER" id="PTHR10584">
    <property type="entry name" value="SUGAR KINASE"/>
    <property type="match status" value="1"/>
</dbReference>
<evidence type="ECO:0000259" key="11">
    <source>
        <dbReference type="Pfam" id="PF00294"/>
    </source>
</evidence>
<feature type="domain" description="Carbohydrate kinase PfkB" evidence="11">
    <location>
        <begin position="4"/>
        <end position="297"/>
    </location>
</feature>
<keyword evidence="2 10" id="KW-0808">Transferase</keyword>
<dbReference type="InterPro" id="IPR011877">
    <property type="entry name" value="Ribokinase"/>
</dbReference>
<keyword evidence="9 10" id="KW-0119">Carbohydrate metabolism</keyword>
<keyword evidence="3 10" id="KW-0479">Metal-binding</keyword>
<keyword evidence="10" id="KW-0539">Nucleus</keyword>
<keyword evidence="13" id="KW-1185">Reference proteome</keyword>
<evidence type="ECO:0000313" key="13">
    <source>
        <dbReference type="Proteomes" id="UP001353858"/>
    </source>
</evidence>
<organism evidence="12 13">
    <name type="scientific">Aquatica leii</name>
    <dbReference type="NCBI Taxonomy" id="1421715"/>
    <lineage>
        <taxon>Eukaryota</taxon>
        <taxon>Metazoa</taxon>
        <taxon>Ecdysozoa</taxon>
        <taxon>Arthropoda</taxon>
        <taxon>Hexapoda</taxon>
        <taxon>Insecta</taxon>
        <taxon>Pterygota</taxon>
        <taxon>Neoptera</taxon>
        <taxon>Endopterygota</taxon>
        <taxon>Coleoptera</taxon>
        <taxon>Polyphaga</taxon>
        <taxon>Elateriformia</taxon>
        <taxon>Elateroidea</taxon>
        <taxon>Lampyridae</taxon>
        <taxon>Luciolinae</taxon>
        <taxon>Aquatica</taxon>
    </lineage>
</organism>
<feature type="binding site" evidence="10">
    <location>
        <position position="286"/>
    </location>
    <ligand>
        <name>K(+)</name>
        <dbReference type="ChEBI" id="CHEBI:29103"/>
    </ligand>
</feature>
<keyword evidence="7 10" id="KW-0460">Magnesium</keyword>
<dbReference type="EMBL" id="JARPUR010000006">
    <property type="protein sequence ID" value="KAK4874524.1"/>
    <property type="molecule type" value="Genomic_DNA"/>
</dbReference>
<feature type="binding site" evidence="10">
    <location>
        <position position="241"/>
    </location>
    <ligand>
        <name>ATP</name>
        <dbReference type="ChEBI" id="CHEBI:30616"/>
    </ligand>
</feature>
<comment type="subcellular location">
    <subcellularLocation>
        <location evidence="10">Cytoplasm</location>
    </subcellularLocation>
    <subcellularLocation>
        <location evidence="10">Nucleus</location>
    </subcellularLocation>
</comment>
<comment type="pathway">
    <text evidence="10">Carbohydrate metabolism; D-ribose degradation; D-ribose 5-phosphate from beta-D-ribopyranose: step 2/2.</text>
</comment>
<name>A0AAN7P0Q1_9COLE</name>
<feature type="binding site" evidence="10">
    <location>
        <position position="291"/>
    </location>
    <ligand>
        <name>K(+)</name>
        <dbReference type="ChEBI" id="CHEBI:29103"/>
    </ligand>
</feature>
<feature type="binding site" evidence="10">
    <location>
        <position position="295"/>
    </location>
    <ligand>
        <name>K(+)</name>
        <dbReference type="ChEBI" id="CHEBI:29103"/>
    </ligand>
</feature>
<dbReference type="InterPro" id="IPR011611">
    <property type="entry name" value="PfkB_dom"/>
</dbReference>
<comment type="activity regulation">
    <text evidence="10">Activated by a monovalent cation that binds near, but not in, the active site. The most likely occupant of the site in vivo is potassium. Ion binding induces a conformational change that may alter substrate affinity.</text>
</comment>
<comment type="function">
    <text evidence="10">Catalyzes the phosphorylation of ribose at O-5 in a reaction requiring ATP and magnesium. The resulting D-ribose-5-phosphate can then be used either for sythesis of nucleotides, histidine, and tryptophan, or as a component of the pentose phosphate pathway.</text>
</comment>